<dbReference type="EMBL" id="CP020919">
    <property type="protein sequence ID" value="AWG26234.1"/>
    <property type="molecule type" value="Genomic_DNA"/>
</dbReference>
<dbReference type="OrthoDB" id="9797252at2"/>
<dbReference type="CDD" id="cd02440">
    <property type="entry name" value="AdoMet_MTases"/>
    <property type="match status" value="1"/>
</dbReference>
<dbReference type="GO" id="GO:0032259">
    <property type="term" value="P:methylation"/>
    <property type="evidence" value="ECO:0007669"/>
    <property type="project" value="UniProtKB-KW"/>
</dbReference>
<dbReference type="Proteomes" id="UP000244677">
    <property type="component" value="Chromosome"/>
</dbReference>
<organism evidence="5 6">
    <name type="scientific">Flavobacterium kingsejongi</name>
    <dbReference type="NCBI Taxonomy" id="1678728"/>
    <lineage>
        <taxon>Bacteria</taxon>
        <taxon>Pseudomonadati</taxon>
        <taxon>Bacteroidota</taxon>
        <taxon>Flavobacteriia</taxon>
        <taxon>Flavobacteriales</taxon>
        <taxon>Flavobacteriaceae</taxon>
        <taxon>Flavobacterium</taxon>
    </lineage>
</organism>
<gene>
    <name evidence="5" type="ORF">FK004_13845</name>
</gene>
<comment type="similarity">
    <text evidence="1">Belongs to the methyltransferase superfamily.</text>
</comment>
<evidence type="ECO:0000256" key="2">
    <source>
        <dbReference type="ARBA" id="ARBA00022603"/>
    </source>
</evidence>
<dbReference type="RefSeq" id="WP_108737769.1">
    <property type="nucleotide sequence ID" value="NZ_CP020919.1"/>
</dbReference>
<evidence type="ECO:0000256" key="3">
    <source>
        <dbReference type="ARBA" id="ARBA00022679"/>
    </source>
</evidence>
<dbReference type="AlphaFoldDB" id="A0A2S1LR77"/>
<evidence type="ECO:0000259" key="4">
    <source>
        <dbReference type="Pfam" id="PF08241"/>
    </source>
</evidence>
<keyword evidence="6" id="KW-1185">Reference proteome</keyword>
<sequence length="246" mass="27963">MKDNFSKNSADYAAFRPEYPAAVYPYIFSFCNDKTAAWDCGTGNGQVAKVLAENFTTVVATDISANQIENAVTKDNLHYSIQPAEQTDFDAASFDLITVAQAIHWFDFEAFYAEVRRTSKKEGVLAVLGYGVFSMEGDTNAILQHFYKDIIGPYWDAERKYIDDNYTTIPFPFEDLNTRTFENTYSWSIEDLVGYLSTWSAVQHYKTKNGKDPVALLFDDLQKTWGPNPKKKANFPILLRIAKINQ</sequence>
<dbReference type="Gene3D" id="3.40.50.150">
    <property type="entry name" value="Vaccinia Virus protein VP39"/>
    <property type="match status" value="1"/>
</dbReference>
<keyword evidence="2 5" id="KW-0489">Methyltransferase</keyword>
<evidence type="ECO:0000256" key="1">
    <source>
        <dbReference type="ARBA" id="ARBA00008361"/>
    </source>
</evidence>
<dbReference type="GO" id="GO:0008757">
    <property type="term" value="F:S-adenosylmethionine-dependent methyltransferase activity"/>
    <property type="evidence" value="ECO:0007669"/>
    <property type="project" value="InterPro"/>
</dbReference>
<dbReference type="SUPFAM" id="SSF53335">
    <property type="entry name" value="S-adenosyl-L-methionine-dependent methyltransferases"/>
    <property type="match status" value="1"/>
</dbReference>
<dbReference type="PANTHER" id="PTHR44942:SF4">
    <property type="entry name" value="METHYLTRANSFERASE TYPE 11 DOMAIN-CONTAINING PROTEIN"/>
    <property type="match status" value="1"/>
</dbReference>
<evidence type="ECO:0000313" key="5">
    <source>
        <dbReference type="EMBL" id="AWG26234.1"/>
    </source>
</evidence>
<reference evidence="5 6" key="1">
    <citation type="submission" date="2017-04" db="EMBL/GenBank/DDBJ databases">
        <title>Complete genome sequence of Flavobacterium kingsejong AJ004.</title>
        <authorList>
            <person name="Lee P.C."/>
        </authorList>
    </citation>
    <scope>NUCLEOTIDE SEQUENCE [LARGE SCALE GENOMIC DNA]</scope>
    <source>
        <strain evidence="5 6">AJ004</strain>
    </source>
</reference>
<dbReference type="InterPro" id="IPR051052">
    <property type="entry name" value="Diverse_substrate_MTase"/>
</dbReference>
<accession>A0A2S1LR77</accession>
<evidence type="ECO:0000313" key="6">
    <source>
        <dbReference type="Proteomes" id="UP000244677"/>
    </source>
</evidence>
<dbReference type="Pfam" id="PF08241">
    <property type="entry name" value="Methyltransf_11"/>
    <property type="match status" value="1"/>
</dbReference>
<feature type="domain" description="Methyltransferase type 11" evidence="4">
    <location>
        <begin position="39"/>
        <end position="126"/>
    </location>
</feature>
<keyword evidence="3 5" id="KW-0808">Transferase</keyword>
<dbReference type="PANTHER" id="PTHR44942">
    <property type="entry name" value="METHYLTRANSF_11 DOMAIN-CONTAINING PROTEIN"/>
    <property type="match status" value="1"/>
</dbReference>
<dbReference type="KEGG" id="fki:FK004_13845"/>
<dbReference type="InterPro" id="IPR029063">
    <property type="entry name" value="SAM-dependent_MTases_sf"/>
</dbReference>
<dbReference type="InterPro" id="IPR013216">
    <property type="entry name" value="Methyltransf_11"/>
</dbReference>
<proteinExistence type="inferred from homology"/>
<name>A0A2S1LR77_9FLAO</name>
<protein>
    <submittedName>
        <fullName evidence="5">SAM-dependent methyltransferase</fullName>
    </submittedName>
</protein>